<dbReference type="EMBL" id="CAJJDO010000031">
    <property type="protein sequence ID" value="CAD8157806.1"/>
    <property type="molecule type" value="Genomic_DNA"/>
</dbReference>
<dbReference type="Proteomes" id="UP000689195">
    <property type="component" value="Unassembled WGS sequence"/>
</dbReference>
<proteinExistence type="predicted"/>
<dbReference type="PANTHER" id="PTHR33706">
    <property type="entry name" value="MORN VARIANT REPEAT PROTEIN"/>
    <property type="match status" value="1"/>
</dbReference>
<comment type="caution">
    <text evidence="1">The sequence shown here is derived from an EMBL/GenBank/DDBJ whole genome shotgun (WGS) entry which is preliminary data.</text>
</comment>
<dbReference type="PANTHER" id="PTHR33706:SF1">
    <property type="entry name" value="TPR REPEAT PROTEIN"/>
    <property type="match status" value="1"/>
</dbReference>
<accession>A0A8S1U589</accession>
<dbReference type="OrthoDB" id="298777at2759"/>
<protein>
    <submittedName>
        <fullName evidence="1">Uncharacterized protein</fullName>
    </submittedName>
</protein>
<reference evidence="1" key="1">
    <citation type="submission" date="2021-01" db="EMBL/GenBank/DDBJ databases">
        <authorList>
            <consortium name="Genoscope - CEA"/>
            <person name="William W."/>
        </authorList>
    </citation>
    <scope>NUCLEOTIDE SEQUENCE</scope>
</reference>
<sequence length="864" mass="101263">MSQEFQCAIWRSYSKKWKQKKLQITLTQKNDIKYLLNGKSENIDVQNFSASPEILKKLEKLKYIELWGNSIPKLKKVQQFTVNWKLQKLVEIGGYYTQDGLKLGLWKELSQNYWTKAQVYEIGEYFNNLRTKSWVYIYYDEIIGGGQYNKNGQKDGKWREIDEFSIQSQVFQDGEYKNGKKVGIWYFCIEDWRTSLLKIIGGGQYINQCDDGSIKNGRWCELGQGYVSYSQIFLEGLYKQGKKHGRWNLLIANEKIFNGGGSYDEVNGQFEVKNGRWVEQSDNYSYDTIIYDGEYQNNKKIGRWNILFELDSRSSVKLVGGGTYSFQEGLDSVKNGKWIELHDRFREQQQITYVGEYYNNNKIGRWDTFQSDYWNTIQMQIELKILKNLSGGGSYCEKDFIKIGRWIELSDDFEKSKVTYEGEYKNNYKDGRWDICYYDGFEKRQERIGIWVEIRMKQRFQKCAIFQGEYQDNLKIGQWKKFNRYGRTFQMCENLNYDLQGKQIYQSGKNSQVMFAGEFRNGKKVGRWDTFYTQFMHNPFKLIGGGEYEQVNQGDSLKIGKWNELSDGFYGQSQIIYNGEYKNGNKVGSWDITFRKKENKSFQYIGGGKYVYMEEVGSIKIGKWRELSERFYNGSQVIQVGDYINGQKIGRWNLNFRKDEQDNFEIIGGGLYDINKELGSIKIGSWIELSDGFYKEAQFTYNGSYQNNKKFGKWDIMYRQEGYQFEKIGGGSYSIIKGLDSVKTGKWVELSDGFFSKSQVIFQGEYMNGVKYGKWDILFRNKISEPFNLIGGGSYDFGEKLGSIKNGRWVEQTDDYGYGIGLSEAFHIGEYKQGKKVGRWVELRLSKNRAGDGFKKTVEVNYDN</sequence>
<dbReference type="AlphaFoldDB" id="A0A8S1U589"/>
<organism evidence="1 2">
    <name type="scientific">Paramecium pentaurelia</name>
    <dbReference type="NCBI Taxonomy" id="43138"/>
    <lineage>
        <taxon>Eukaryota</taxon>
        <taxon>Sar</taxon>
        <taxon>Alveolata</taxon>
        <taxon>Ciliophora</taxon>
        <taxon>Intramacronucleata</taxon>
        <taxon>Oligohymenophorea</taxon>
        <taxon>Peniculida</taxon>
        <taxon>Parameciidae</taxon>
        <taxon>Paramecium</taxon>
    </lineage>
</organism>
<gene>
    <name evidence="1" type="ORF">PPENT_87.1.T0310010</name>
</gene>
<keyword evidence="2" id="KW-1185">Reference proteome</keyword>
<name>A0A8S1U589_9CILI</name>
<evidence type="ECO:0000313" key="2">
    <source>
        <dbReference type="Proteomes" id="UP000689195"/>
    </source>
</evidence>
<evidence type="ECO:0000313" key="1">
    <source>
        <dbReference type="EMBL" id="CAD8157806.1"/>
    </source>
</evidence>